<evidence type="ECO:0000256" key="1">
    <source>
        <dbReference type="SAM" id="MobiDB-lite"/>
    </source>
</evidence>
<proteinExistence type="predicted"/>
<dbReference type="AlphaFoldDB" id="A0A5B7KBK1"/>
<reference evidence="2 3" key="1">
    <citation type="submission" date="2019-05" db="EMBL/GenBank/DDBJ databases">
        <title>Another draft genome of Portunus trituberculatus and its Hox gene families provides insights of decapod evolution.</title>
        <authorList>
            <person name="Jeong J.-H."/>
            <person name="Song I."/>
            <person name="Kim S."/>
            <person name="Choi T."/>
            <person name="Kim D."/>
            <person name="Ryu S."/>
            <person name="Kim W."/>
        </authorList>
    </citation>
    <scope>NUCLEOTIDE SEQUENCE [LARGE SCALE GENOMIC DNA]</scope>
    <source>
        <tissue evidence="2">Muscle</tissue>
    </source>
</reference>
<name>A0A5B7KBK1_PORTR</name>
<feature type="compositionally biased region" description="Pro residues" evidence="1">
    <location>
        <begin position="1"/>
        <end position="11"/>
    </location>
</feature>
<comment type="caution">
    <text evidence="2">The sequence shown here is derived from an EMBL/GenBank/DDBJ whole genome shotgun (WGS) entry which is preliminary data.</text>
</comment>
<accession>A0A5B7KBK1</accession>
<sequence>MLLPLLLPPPVKDSAGPSTPPFPSRRRLHAPRCCLRAYGIPDLISRALPCAR</sequence>
<dbReference type="EMBL" id="VSRR010150143">
    <property type="protein sequence ID" value="MPD06251.1"/>
    <property type="molecule type" value="Genomic_DNA"/>
</dbReference>
<feature type="region of interest" description="Disordered" evidence="1">
    <location>
        <begin position="1"/>
        <end position="24"/>
    </location>
</feature>
<evidence type="ECO:0000313" key="2">
    <source>
        <dbReference type="EMBL" id="MPD06251.1"/>
    </source>
</evidence>
<dbReference type="Proteomes" id="UP000324222">
    <property type="component" value="Unassembled WGS sequence"/>
</dbReference>
<gene>
    <name evidence="2" type="ORF">E2C01_102054</name>
</gene>
<keyword evidence="3" id="KW-1185">Reference proteome</keyword>
<protein>
    <submittedName>
        <fullName evidence="2">Uncharacterized protein</fullName>
    </submittedName>
</protein>
<organism evidence="2 3">
    <name type="scientific">Portunus trituberculatus</name>
    <name type="common">Swimming crab</name>
    <name type="synonym">Neptunus trituberculatus</name>
    <dbReference type="NCBI Taxonomy" id="210409"/>
    <lineage>
        <taxon>Eukaryota</taxon>
        <taxon>Metazoa</taxon>
        <taxon>Ecdysozoa</taxon>
        <taxon>Arthropoda</taxon>
        <taxon>Crustacea</taxon>
        <taxon>Multicrustacea</taxon>
        <taxon>Malacostraca</taxon>
        <taxon>Eumalacostraca</taxon>
        <taxon>Eucarida</taxon>
        <taxon>Decapoda</taxon>
        <taxon>Pleocyemata</taxon>
        <taxon>Brachyura</taxon>
        <taxon>Eubrachyura</taxon>
        <taxon>Portunoidea</taxon>
        <taxon>Portunidae</taxon>
        <taxon>Portuninae</taxon>
        <taxon>Portunus</taxon>
    </lineage>
</organism>
<evidence type="ECO:0000313" key="3">
    <source>
        <dbReference type="Proteomes" id="UP000324222"/>
    </source>
</evidence>